<feature type="transmembrane region" description="Helical" evidence="1">
    <location>
        <begin position="20"/>
        <end position="37"/>
    </location>
</feature>
<keyword evidence="1" id="KW-1133">Transmembrane helix</keyword>
<reference evidence="2" key="1">
    <citation type="submission" date="2020-07" db="EMBL/GenBank/DDBJ databases">
        <title>Ethylene signaling mediates host invasion by parasitic plants.</title>
        <authorList>
            <person name="Yoshida S."/>
        </authorList>
    </citation>
    <scope>NUCLEOTIDE SEQUENCE</scope>
    <source>
        <strain evidence="2">Okayama</strain>
    </source>
</reference>
<keyword evidence="1" id="KW-0812">Transmembrane</keyword>
<name>A0A830CTE3_9LAMI</name>
<dbReference type="GO" id="GO:0000428">
    <property type="term" value="C:DNA-directed RNA polymerase complex"/>
    <property type="evidence" value="ECO:0007669"/>
    <property type="project" value="UniProtKB-KW"/>
</dbReference>
<keyword evidence="3" id="KW-1185">Reference proteome</keyword>
<sequence length="54" mass="6598">FYIYSKHCWSYLSLSKNRRSYTGVFLSLFIWYLTRLWKSMIIVGTQIYLLQLVP</sequence>
<keyword evidence="1" id="KW-0472">Membrane</keyword>
<evidence type="ECO:0000256" key="1">
    <source>
        <dbReference type="SAM" id="Phobius"/>
    </source>
</evidence>
<accession>A0A830CTE3</accession>
<proteinExistence type="predicted"/>
<keyword evidence="2" id="KW-0804">Transcription</keyword>
<keyword evidence="2" id="KW-0240">DNA-directed RNA polymerase</keyword>
<dbReference type="EMBL" id="BMAC01000557">
    <property type="protein sequence ID" value="GFP99133.1"/>
    <property type="molecule type" value="Genomic_DNA"/>
</dbReference>
<gene>
    <name evidence="2" type="ORF">PHJA_002057200</name>
</gene>
<organism evidence="2 3">
    <name type="scientific">Phtheirospermum japonicum</name>
    <dbReference type="NCBI Taxonomy" id="374723"/>
    <lineage>
        <taxon>Eukaryota</taxon>
        <taxon>Viridiplantae</taxon>
        <taxon>Streptophyta</taxon>
        <taxon>Embryophyta</taxon>
        <taxon>Tracheophyta</taxon>
        <taxon>Spermatophyta</taxon>
        <taxon>Magnoliopsida</taxon>
        <taxon>eudicotyledons</taxon>
        <taxon>Gunneridae</taxon>
        <taxon>Pentapetalae</taxon>
        <taxon>asterids</taxon>
        <taxon>lamiids</taxon>
        <taxon>Lamiales</taxon>
        <taxon>Orobanchaceae</taxon>
        <taxon>Orobanchaceae incertae sedis</taxon>
        <taxon>Phtheirospermum</taxon>
    </lineage>
</organism>
<protein>
    <submittedName>
        <fullName evidence="2">DNA-directed RNA polymerase subunit beta</fullName>
    </submittedName>
</protein>
<feature type="non-terminal residue" evidence="2">
    <location>
        <position position="1"/>
    </location>
</feature>
<evidence type="ECO:0000313" key="2">
    <source>
        <dbReference type="EMBL" id="GFP99133.1"/>
    </source>
</evidence>
<dbReference type="Proteomes" id="UP000653305">
    <property type="component" value="Unassembled WGS sequence"/>
</dbReference>
<dbReference type="AlphaFoldDB" id="A0A830CTE3"/>
<comment type="caution">
    <text evidence="2">The sequence shown here is derived from an EMBL/GenBank/DDBJ whole genome shotgun (WGS) entry which is preliminary data.</text>
</comment>
<evidence type="ECO:0000313" key="3">
    <source>
        <dbReference type="Proteomes" id="UP000653305"/>
    </source>
</evidence>